<dbReference type="Gene3D" id="3.40.50.1980">
    <property type="entry name" value="Nitrogenase molybdenum iron protein domain"/>
    <property type="match status" value="2"/>
</dbReference>
<comment type="similarity">
    <text evidence="1">Belongs to the bacterial solute-binding protein 8 family.</text>
</comment>
<dbReference type="EMBL" id="QXQA01000022">
    <property type="protein sequence ID" value="RIX47934.1"/>
    <property type="molecule type" value="Genomic_DNA"/>
</dbReference>
<reference evidence="4 5" key="1">
    <citation type="submission" date="2018-09" db="EMBL/GenBank/DDBJ databases">
        <title>Paenibacillus aracenensis nov. sp. isolated from a cave in southern Spain.</title>
        <authorList>
            <person name="Jurado V."/>
            <person name="Gutierrez-Patricio S."/>
            <person name="Gonzalez-Pimentel J.L."/>
            <person name="Miller A.Z."/>
            <person name="Laiz L."/>
            <person name="Saiz-Jimenez C."/>
        </authorList>
    </citation>
    <scope>NUCLEOTIDE SEQUENCE [LARGE SCALE GENOMIC DNA]</scope>
    <source>
        <strain evidence="4 5">DSM 22867</strain>
    </source>
</reference>
<sequence>MTLTWRLTEVDATGKGYKKRLGGLLLLAILVSGCSSAAAGQGDGAGSLVIRDAADREVLLPGAPERIVALGNGEVDIVYALGGEVVGRPEDNGGLPEAVQDVPIVGSVHTVDLEKIAALRPDVVLGNEPINRGDIPQLEGIGAKVVLTEANSIADIRDQIKLIGQLTQREERASALTAELDAKLAEWSGRTGAERTALMVYGAPGTYLAALPNSLAGDLLETAGGVNIASQFPRMQSYPQYAQLNTERVVEAEPDVIFIMTHGNPEEVQEGFIREMEDNPAWSSLAAVREGRIHTLPADLFGTNPGTRIIDALQLLGELLEP</sequence>
<dbReference type="PANTHER" id="PTHR30535">
    <property type="entry name" value="VITAMIN B12-BINDING PROTEIN"/>
    <property type="match status" value="1"/>
</dbReference>
<dbReference type="InterPro" id="IPR054828">
    <property type="entry name" value="Vit_B12_bind_prot"/>
</dbReference>
<dbReference type="AlphaFoldDB" id="A0A3A1UL05"/>
<dbReference type="PROSITE" id="PS51257">
    <property type="entry name" value="PROKAR_LIPOPROTEIN"/>
    <property type="match status" value="1"/>
</dbReference>
<dbReference type="GO" id="GO:0071281">
    <property type="term" value="P:cellular response to iron ion"/>
    <property type="evidence" value="ECO:0007669"/>
    <property type="project" value="TreeGrafter"/>
</dbReference>
<comment type="caution">
    <text evidence="4">The sequence shown here is derived from an EMBL/GenBank/DDBJ whole genome shotgun (WGS) entry which is preliminary data.</text>
</comment>
<keyword evidence="5" id="KW-1185">Reference proteome</keyword>
<dbReference type="PANTHER" id="PTHR30535:SF34">
    <property type="entry name" value="MOLYBDATE-BINDING PROTEIN MOLA"/>
    <property type="match status" value="1"/>
</dbReference>
<accession>A0A3A1UL05</accession>
<name>A0A3A1UL05_9BACL</name>
<proteinExistence type="inferred from homology"/>
<dbReference type="InterPro" id="IPR002491">
    <property type="entry name" value="ABC_transptr_periplasmic_BD"/>
</dbReference>
<feature type="domain" description="Fe/B12 periplasmic-binding" evidence="3">
    <location>
        <begin position="66"/>
        <end position="322"/>
    </location>
</feature>
<dbReference type="PROSITE" id="PS50983">
    <property type="entry name" value="FE_B12_PBP"/>
    <property type="match status" value="1"/>
</dbReference>
<dbReference type="InterPro" id="IPR050902">
    <property type="entry name" value="ABC_Transporter_SBP"/>
</dbReference>
<evidence type="ECO:0000256" key="1">
    <source>
        <dbReference type="ARBA" id="ARBA00008814"/>
    </source>
</evidence>
<evidence type="ECO:0000313" key="4">
    <source>
        <dbReference type="EMBL" id="RIX47934.1"/>
    </source>
</evidence>
<dbReference type="Pfam" id="PF01497">
    <property type="entry name" value="Peripla_BP_2"/>
    <property type="match status" value="1"/>
</dbReference>
<organism evidence="4 5">
    <name type="scientific">Paenibacillus nanensis</name>
    <dbReference type="NCBI Taxonomy" id="393251"/>
    <lineage>
        <taxon>Bacteria</taxon>
        <taxon>Bacillati</taxon>
        <taxon>Bacillota</taxon>
        <taxon>Bacilli</taxon>
        <taxon>Bacillales</taxon>
        <taxon>Paenibacillaceae</taxon>
        <taxon>Paenibacillus</taxon>
    </lineage>
</organism>
<dbReference type="Proteomes" id="UP000266482">
    <property type="component" value="Unassembled WGS sequence"/>
</dbReference>
<evidence type="ECO:0000259" key="3">
    <source>
        <dbReference type="PROSITE" id="PS50983"/>
    </source>
</evidence>
<dbReference type="OrthoDB" id="9816357at2"/>
<dbReference type="NCBIfam" id="NF038402">
    <property type="entry name" value="TroA_like"/>
    <property type="match status" value="1"/>
</dbReference>
<protein>
    <submittedName>
        <fullName evidence="4">ABC transporter substrate-binding protein</fullName>
    </submittedName>
</protein>
<dbReference type="SUPFAM" id="SSF53807">
    <property type="entry name" value="Helical backbone' metal receptor"/>
    <property type="match status" value="1"/>
</dbReference>
<gene>
    <name evidence="4" type="ORF">D3P08_24985</name>
</gene>
<keyword evidence="2" id="KW-0732">Signal</keyword>
<evidence type="ECO:0000256" key="2">
    <source>
        <dbReference type="ARBA" id="ARBA00022729"/>
    </source>
</evidence>
<evidence type="ECO:0000313" key="5">
    <source>
        <dbReference type="Proteomes" id="UP000266482"/>
    </source>
</evidence>